<name>A0A0P1KM38_9SACH</name>
<comment type="subcellular location">
    <subcellularLocation>
        <location evidence="1">Membrane</location>
        <topology evidence="1">Multi-pass membrane protein</topology>
    </subcellularLocation>
</comment>
<dbReference type="Gene3D" id="1.20.1070.10">
    <property type="entry name" value="Rhodopsin 7-helix transmembrane proteins"/>
    <property type="match status" value="1"/>
</dbReference>
<dbReference type="PANTHER" id="PTHR28286">
    <property type="match status" value="1"/>
</dbReference>
<reference evidence="8" key="1">
    <citation type="submission" date="2015-10" db="EMBL/GenBank/DDBJ databases">
        <authorList>
            <person name="Devillers H."/>
        </authorList>
    </citation>
    <scope>NUCLEOTIDE SEQUENCE [LARGE SCALE GENOMIC DNA]</scope>
</reference>
<keyword evidence="4 6" id="KW-1133">Transmembrane helix</keyword>
<evidence type="ECO:0000256" key="5">
    <source>
        <dbReference type="ARBA" id="ARBA00023136"/>
    </source>
</evidence>
<dbReference type="OrthoDB" id="536545at2759"/>
<evidence type="ECO:0000256" key="6">
    <source>
        <dbReference type="SAM" id="Phobius"/>
    </source>
</evidence>
<gene>
    <name evidence="7" type="ORF">LAQU0_S02e00914g</name>
</gene>
<dbReference type="EMBL" id="LN890542">
    <property type="protein sequence ID" value="CUS20900.1"/>
    <property type="molecule type" value="Genomic_DNA"/>
</dbReference>
<dbReference type="CDD" id="cd15239">
    <property type="entry name" value="7tm_YRO2_fungal-like"/>
    <property type="match status" value="1"/>
</dbReference>
<organism evidence="7 8">
    <name type="scientific">Lachancea quebecensis</name>
    <dbReference type="NCBI Taxonomy" id="1654605"/>
    <lineage>
        <taxon>Eukaryota</taxon>
        <taxon>Fungi</taxon>
        <taxon>Dikarya</taxon>
        <taxon>Ascomycota</taxon>
        <taxon>Saccharomycotina</taxon>
        <taxon>Saccharomycetes</taxon>
        <taxon>Saccharomycetales</taxon>
        <taxon>Saccharomycetaceae</taxon>
        <taxon>Lachancea</taxon>
    </lineage>
</organism>
<dbReference type="GO" id="GO:0005886">
    <property type="term" value="C:plasma membrane"/>
    <property type="evidence" value="ECO:0007669"/>
    <property type="project" value="TreeGrafter"/>
</dbReference>
<keyword evidence="5 6" id="KW-0472">Membrane</keyword>
<dbReference type="Proteomes" id="UP000236544">
    <property type="component" value="Unassembled WGS sequence"/>
</dbReference>
<dbReference type="SMART" id="SM01021">
    <property type="entry name" value="Bac_rhodopsin"/>
    <property type="match status" value="1"/>
</dbReference>
<feature type="transmembrane region" description="Helical" evidence="6">
    <location>
        <begin position="34"/>
        <end position="56"/>
    </location>
</feature>
<dbReference type="InterPro" id="IPR043476">
    <property type="entry name" value="Yro2-like_7TM"/>
</dbReference>
<keyword evidence="8" id="KW-1185">Reference proteome</keyword>
<feature type="transmembrane region" description="Helical" evidence="6">
    <location>
        <begin position="188"/>
        <end position="206"/>
    </location>
</feature>
<feature type="transmembrane region" description="Helical" evidence="6">
    <location>
        <begin position="120"/>
        <end position="141"/>
    </location>
</feature>
<evidence type="ECO:0000256" key="1">
    <source>
        <dbReference type="ARBA" id="ARBA00004141"/>
    </source>
</evidence>
<keyword evidence="3 6" id="KW-0812">Transmembrane</keyword>
<proteinExistence type="inferred from homology"/>
<evidence type="ECO:0000256" key="3">
    <source>
        <dbReference type="ARBA" id="ARBA00022692"/>
    </source>
</evidence>
<feature type="transmembrane region" description="Helical" evidence="6">
    <location>
        <begin position="162"/>
        <end position="182"/>
    </location>
</feature>
<evidence type="ECO:0000256" key="2">
    <source>
        <dbReference type="ARBA" id="ARBA00008130"/>
    </source>
</evidence>
<dbReference type="GO" id="GO:0005783">
    <property type="term" value="C:endoplasmic reticulum"/>
    <property type="evidence" value="ECO:0007669"/>
    <property type="project" value="TreeGrafter"/>
</dbReference>
<evidence type="ECO:0000256" key="4">
    <source>
        <dbReference type="ARBA" id="ARBA00022989"/>
    </source>
</evidence>
<feature type="transmembrane region" description="Helical" evidence="6">
    <location>
        <begin position="251"/>
        <end position="272"/>
    </location>
</feature>
<dbReference type="AlphaFoldDB" id="A0A0P1KM38"/>
<feature type="transmembrane region" description="Helical" evidence="6">
    <location>
        <begin position="218"/>
        <end position="239"/>
    </location>
</feature>
<sequence>MFETDLIKRAGNEATSVNPAIGVDLKMTEHGSDWLWAVFSVFGLVSLIYAVLFVVYEHRGTTIHRYAVAGPLSISLVLAFSYFTMASNLGWTAVQAEFNNLTTPNQSEVPGIRQIFYAKYVAWFLTWPVLLYLTELTGVVTRDSSSIMGPRPWSFFDLAHGLFLQICGSLFFIIGLLVGSLIQSSYKWGYWTMAAFAQLLVTYLIFKHQLVDLTISGIKLVLLVFTHVCIYLYLVAWGLSDGGNVITVDSAHVFFGVLDLLIFVVVPALLVATATSSGVMPTFFSRHNGNSDLEKQAASDEAIRQSGETAVPSTTVAPRTNNIGIATQEPVAA</sequence>
<dbReference type="SUPFAM" id="SSF81321">
    <property type="entry name" value="Family A G protein-coupled receptor-like"/>
    <property type="match status" value="1"/>
</dbReference>
<evidence type="ECO:0000313" key="8">
    <source>
        <dbReference type="Proteomes" id="UP000236544"/>
    </source>
</evidence>
<comment type="similarity">
    <text evidence="2">Belongs to the archaeal/bacterial/fungal opsin family.</text>
</comment>
<dbReference type="InterPro" id="IPR001425">
    <property type="entry name" value="Arc/bac/fun_rhodopsins"/>
</dbReference>
<accession>A0A0P1KM38</accession>
<protein>
    <submittedName>
        <fullName evidence="7">LAQU0S02e00914g1_1</fullName>
    </submittedName>
</protein>
<feature type="transmembrane region" description="Helical" evidence="6">
    <location>
        <begin position="63"/>
        <end position="83"/>
    </location>
</feature>
<dbReference type="PANTHER" id="PTHR28286:SF1">
    <property type="entry name" value="30 KDA HEAT SHOCK PROTEIN-RELATED"/>
    <property type="match status" value="1"/>
</dbReference>
<evidence type="ECO:0000313" key="7">
    <source>
        <dbReference type="EMBL" id="CUS20900.1"/>
    </source>
</evidence>